<feature type="region of interest" description="Disordered" evidence="8">
    <location>
        <begin position="153"/>
        <end position="176"/>
    </location>
</feature>
<dbReference type="GO" id="GO:0005886">
    <property type="term" value="C:plasma membrane"/>
    <property type="evidence" value="ECO:0007669"/>
    <property type="project" value="UniProtKB-SubCell"/>
</dbReference>
<organism evidence="10 11">
    <name type="scientific">Rhodopseudomonas faecalis</name>
    <dbReference type="NCBI Taxonomy" id="99655"/>
    <lineage>
        <taxon>Bacteria</taxon>
        <taxon>Pseudomonadati</taxon>
        <taxon>Pseudomonadota</taxon>
        <taxon>Alphaproteobacteria</taxon>
        <taxon>Hyphomicrobiales</taxon>
        <taxon>Nitrobacteraceae</taxon>
        <taxon>Rhodopseudomonas</taxon>
    </lineage>
</organism>
<evidence type="ECO:0000259" key="9">
    <source>
        <dbReference type="Pfam" id="PF02308"/>
    </source>
</evidence>
<reference evidence="10 11" key="1">
    <citation type="submission" date="2018-06" db="EMBL/GenBank/DDBJ databases">
        <title>Genomic Encyclopedia of Archaeal and Bacterial Type Strains, Phase II (KMG-II): from individual species to whole genera.</title>
        <authorList>
            <person name="Goeker M."/>
        </authorList>
    </citation>
    <scope>NUCLEOTIDE SEQUENCE [LARGE SCALE GENOMIC DNA]</scope>
    <source>
        <strain evidence="10 11">JCM 11668</strain>
    </source>
</reference>
<evidence type="ECO:0000256" key="8">
    <source>
        <dbReference type="SAM" id="MobiDB-lite"/>
    </source>
</evidence>
<dbReference type="Proteomes" id="UP000248148">
    <property type="component" value="Unassembled WGS sequence"/>
</dbReference>
<evidence type="ECO:0000256" key="2">
    <source>
        <dbReference type="ARBA" id="ARBA00009298"/>
    </source>
</evidence>
<accession>A0A318U0F9</accession>
<dbReference type="PANTHER" id="PTHR33778">
    <property type="entry name" value="PROTEIN MGTC"/>
    <property type="match status" value="1"/>
</dbReference>
<keyword evidence="11" id="KW-1185">Reference proteome</keyword>
<dbReference type="AlphaFoldDB" id="A0A318U0F9"/>
<evidence type="ECO:0000313" key="11">
    <source>
        <dbReference type="Proteomes" id="UP000248148"/>
    </source>
</evidence>
<dbReference type="InterPro" id="IPR003416">
    <property type="entry name" value="MgtC/SapB/SrpB/YhiD_fam"/>
</dbReference>
<dbReference type="OrthoDB" id="9811198at2"/>
<keyword evidence="6 7" id="KW-0472">Membrane</keyword>
<feature type="domain" description="MgtC/SapB/SrpB/YhiD N-terminal" evidence="9">
    <location>
        <begin position="30"/>
        <end position="152"/>
    </location>
</feature>
<name>A0A318U0F9_9BRAD</name>
<dbReference type="InterPro" id="IPR049177">
    <property type="entry name" value="MgtC_SapB_SrpB_YhiD_N"/>
</dbReference>
<evidence type="ECO:0000256" key="4">
    <source>
        <dbReference type="ARBA" id="ARBA00022692"/>
    </source>
</evidence>
<sequence>MERLLEVVANLHTERLLELSGTVLPHLTALLIAYVLALPIGWNRERAERSAGLRTFPLVALATCGVVQATETVLNGHPEGTARIIEGLMTGMGFIGGGAILKTDNAVHGTATAASLWATGATGAAVGLGAYDVAVVVSLLTFLTLSALVPFKKEGNGDDDKPPARGRGDQQQDRAN</sequence>
<protein>
    <recommendedName>
        <fullName evidence="7">Protein MgtC</fullName>
    </recommendedName>
</protein>
<evidence type="ECO:0000256" key="1">
    <source>
        <dbReference type="ARBA" id="ARBA00004651"/>
    </source>
</evidence>
<dbReference type="PANTHER" id="PTHR33778:SF1">
    <property type="entry name" value="MAGNESIUM TRANSPORTER YHID-RELATED"/>
    <property type="match status" value="1"/>
</dbReference>
<dbReference type="PRINTS" id="PR01837">
    <property type="entry name" value="MGTCSAPBPROT"/>
</dbReference>
<dbReference type="Pfam" id="PF02308">
    <property type="entry name" value="MgtC"/>
    <property type="match status" value="1"/>
</dbReference>
<evidence type="ECO:0000256" key="5">
    <source>
        <dbReference type="ARBA" id="ARBA00022989"/>
    </source>
</evidence>
<keyword evidence="5 7" id="KW-1133">Transmembrane helix</keyword>
<comment type="similarity">
    <text evidence="2 7">Belongs to the MgtC/SapB family.</text>
</comment>
<feature type="transmembrane region" description="Helical" evidence="7">
    <location>
        <begin position="23"/>
        <end position="42"/>
    </location>
</feature>
<comment type="caution">
    <text evidence="7">Lacks conserved residue(s) required for the propagation of feature annotation.</text>
</comment>
<evidence type="ECO:0000256" key="3">
    <source>
        <dbReference type="ARBA" id="ARBA00022475"/>
    </source>
</evidence>
<comment type="caution">
    <text evidence="10">The sequence shown here is derived from an EMBL/GenBank/DDBJ whole genome shotgun (WGS) entry which is preliminary data.</text>
</comment>
<evidence type="ECO:0000256" key="7">
    <source>
        <dbReference type="RuleBase" id="RU365041"/>
    </source>
</evidence>
<dbReference type="EMBL" id="QJTI01000001">
    <property type="protein sequence ID" value="PYF05399.1"/>
    <property type="molecule type" value="Genomic_DNA"/>
</dbReference>
<evidence type="ECO:0000313" key="10">
    <source>
        <dbReference type="EMBL" id="PYF05399.1"/>
    </source>
</evidence>
<comment type="subcellular location">
    <subcellularLocation>
        <location evidence="7">Cell inner membrane</location>
        <topology evidence="7">Multi-pass membrane protein</topology>
    </subcellularLocation>
    <subcellularLocation>
        <location evidence="1">Cell membrane</location>
        <topology evidence="1">Multi-pass membrane protein</topology>
    </subcellularLocation>
</comment>
<gene>
    <name evidence="10" type="ORF">BJ122_101138</name>
</gene>
<proteinExistence type="inferred from homology"/>
<evidence type="ECO:0000256" key="6">
    <source>
        <dbReference type="ARBA" id="ARBA00023136"/>
    </source>
</evidence>
<dbReference type="RefSeq" id="WP_110779269.1">
    <property type="nucleotide sequence ID" value="NZ_QJTI01000001.1"/>
</dbReference>
<keyword evidence="7" id="KW-0997">Cell inner membrane</keyword>
<keyword evidence="3" id="KW-1003">Cell membrane</keyword>
<keyword evidence="4 7" id="KW-0812">Transmembrane</keyword>